<keyword evidence="2 5" id="KW-0812">Transmembrane</keyword>
<comment type="subcellular location">
    <subcellularLocation>
        <location evidence="1">Membrane</location>
        <topology evidence="1">Single-pass membrane protein</topology>
    </subcellularLocation>
</comment>
<evidence type="ECO:0000256" key="2">
    <source>
        <dbReference type="ARBA" id="ARBA00022692"/>
    </source>
</evidence>
<dbReference type="InterPro" id="IPR007452">
    <property type="entry name" value="TamB_C"/>
</dbReference>
<organism evidence="7 8">
    <name type="scientific">Candidatus Thiodiazotropha endolucinida</name>
    <dbReference type="NCBI Taxonomy" id="1655433"/>
    <lineage>
        <taxon>Bacteria</taxon>
        <taxon>Pseudomonadati</taxon>
        <taxon>Pseudomonadota</taxon>
        <taxon>Gammaproteobacteria</taxon>
        <taxon>Chromatiales</taxon>
        <taxon>Sedimenticolaceae</taxon>
        <taxon>Candidatus Thiodiazotropha</taxon>
    </lineage>
</organism>
<dbReference type="RefSeq" id="WP_069127784.1">
    <property type="nucleotide sequence ID" value="NZ_MARB01000028.1"/>
</dbReference>
<keyword evidence="8" id="KW-1185">Reference proteome</keyword>
<accession>A0A7Z0VI98</accession>
<dbReference type="PANTHER" id="PTHR36985">
    <property type="entry name" value="TRANSLOCATION AND ASSEMBLY MODULE SUBUNIT TAMB"/>
    <property type="match status" value="1"/>
</dbReference>
<name>A0A7Z0VI98_9GAMM</name>
<feature type="transmembrane region" description="Helical" evidence="5">
    <location>
        <begin position="12"/>
        <end position="32"/>
    </location>
</feature>
<evidence type="ECO:0000313" key="7">
    <source>
        <dbReference type="EMBL" id="ODJ86078.1"/>
    </source>
</evidence>
<keyword evidence="4 5" id="KW-0472">Membrane</keyword>
<dbReference type="EMBL" id="MARB01000028">
    <property type="protein sequence ID" value="ODJ86078.1"/>
    <property type="molecule type" value="Genomic_DNA"/>
</dbReference>
<evidence type="ECO:0000256" key="4">
    <source>
        <dbReference type="ARBA" id="ARBA00023136"/>
    </source>
</evidence>
<evidence type="ECO:0000259" key="6">
    <source>
        <dbReference type="Pfam" id="PF04357"/>
    </source>
</evidence>
<dbReference type="Proteomes" id="UP000094769">
    <property type="component" value="Unassembled WGS sequence"/>
</dbReference>
<keyword evidence="3 5" id="KW-1133">Transmembrane helix</keyword>
<dbReference type="GO" id="GO:0009306">
    <property type="term" value="P:protein secretion"/>
    <property type="evidence" value="ECO:0007669"/>
    <property type="project" value="InterPro"/>
</dbReference>
<dbReference type="AlphaFoldDB" id="A0A7Z0VI98"/>
<proteinExistence type="predicted"/>
<evidence type="ECO:0000313" key="8">
    <source>
        <dbReference type="Proteomes" id="UP000094769"/>
    </source>
</evidence>
<comment type="caution">
    <text evidence="7">The sequence shown here is derived from an EMBL/GenBank/DDBJ whole genome shotgun (WGS) entry which is preliminary data.</text>
</comment>
<dbReference type="GO" id="GO:0097347">
    <property type="term" value="C:TAM protein secretion complex"/>
    <property type="evidence" value="ECO:0007669"/>
    <property type="project" value="TreeGrafter"/>
</dbReference>
<feature type="domain" description="Translocation and assembly module TamB C-terminal" evidence="6">
    <location>
        <begin position="924"/>
        <end position="1252"/>
    </location>
</feature>
<evidence type="ECO:0000256" key="3">
    <source>
        <dbReference type="ARBA" id="ARBA00022989"/>
    </source>
</evidence>
<dbReference type="Pfam" id="PF04357">
    <property type="entry name" value="TamB"/>
    <property type="match status" value="1"/>
</dbReference>
<gene>
    <name evidence="7" type="primary">tamB</name>
    <name evidence="7" type="ORF">CODIS_37130</name>
</gene>
<dbReference type="GO" id="GO:0005886">
    <property type="term" value="C:plasma membrane"/>
    <property type="evidence" value="ECO:0007669"/>
    <property type="project" value="InterPro"/>
</dbReference>
<sequence>MTGETMKRVATYVTLSILLILLLLSAIVYYFVFTHDGSRRSFYLAQRLVPGDLQVDILHGRLAGPLELTGLSYQQADGLAFRCERLYLDWRPSQLLGLRLEVSELSLVETRLRLPASEKPDDKAGDGSFQGVKLPLAVTLSRFSSEGFELVQGERGDPVRIDKLNLSAATEADRLAITQFDAEAFSSRLSLQGSLGLDAPLPMTIDLSWAHTLEEGPRLAGEGRVSGDLQRIEITQRLAPPFEGELQALLSDLQGRPEWNAVLKLKQGELGGFIPDFPASLKGQLSAQGSFEAIDLDADLELVESRIGEIVTELHADYNQGAIRIGDLRISNGQGLDLTAKGEYHPQGGELSADLQWRGLRWPLIGEKVDIGSDSGTLQLQGGLDAYVYQLAMQASRPEVGTLQFDAIGSGTLEQVDLDKLSIELQQGKIEGSGKLIWSPTLSWQLGLTGDGVDPALVHPMFPGNLAFDLDTQGSMEEGGADAELNLNSLSGLLRDYSLNGKGRLTLKQDALTVHALELLSGSNRIAVDGSLADRLALNWSVDAPELASLWPGLSGALRAKGDLGGTLQAPSLKADIEAGELSLEAYRVGQMNGEVALEMAGEQRVALSLHSQELSAFGRQWKSLDIALQGHIPKHRLQIDLVGEQVPQLSLEGVSGLHEEQRLQGSLQRLRLSSPEVGEWELESALAYRLAASEQDVEPFCLVSGEARLCASFNQQAGGWKTKLQAKQLPLRLLQPLLPVETRIVGKAALQAELSTEASGRMTGAAELQIPAGKLDFALGATREEVDFSDSGAKAVIDRKGLDADINLPLQQLGGFAMSLQLPGIDLTDLKPDQQSLQGRIKGGVQNLAMLTAFSPQLQNSRGELSVDMTLGGSLSEPRIDGDAKLTQGAIDIPVLGIELRDMEMSMQTPDLETISLAGSVRSGKGRLALEGSTRMDADNGYPSKYKIEGKDWLVVNIPEAEVRLSPNLSFEHNAQKSVLEGKVHLPYARIRPRALPETAVSESSDLVVVGGDEAQQAQPDTPLHAKVRLSLGKRVSFDGLGLRGKLTGGLMIIDEPGRPVIGRGRLGISEGVYQAYGQDLNIERGYALFADSPVDNPGLDVRAAREVDEITAGMRITGTLKKPHLKLYSTPSMSETDILSYIVTGRPAGESSGKTAGMLAMMQASGASNIASELGRQLGLEELRVETGSSLEEAALVAGTYLSPRLYVQYVNELATGETKVRMRYDLTDRWQLEAETGRTQSGDFFYTFDR</sequence>
<evidence type="ECO:0000256" key="5">
    <source>
        <dbReference type="SAM" id="Phobius"/>
    </source>
</evidence>
<dbReference type="PANTHER" id="PTHR36985:SF1">
    <property type="entry name" value="TRANSLOCATION AND ASSEMBLY MODULE SUBUNIT TAMB"/>
    <property type="match status" value="1"/>
</dbReference>
<reference evidence="7 8" key="1">
    <citation type="submission" date="2016-06" db="EMBL/GenBank/DDBJ databases">
        <title>Genome sequence of endosymbiont of Candidatus Endolucinida thiodiazotropha.</title>
        <authorList>
            <person name="Poehlein A."/>
            <person name="Koenig S."/>
            <person name="Heiden S.E."/>
            <person name="Thuermer A."/>
            <person name="Voget S."/>
            <person name="Daniel R."/>
            <person name="Markert S."/>
            <person name="Gros O."/>
            <person name="Schweder T."/>
        </authorList>
    </citation>
    <scope>NUCLEOTIDE SEQUENCE [LARGE SCALE GENOMIC DNA]</scope>
    <source>
        <strain evidence="7 8">COS</strain>
    </source>
</reference>
<evidence type="ECO:0000256" key="1">
    <source>
        <dbReference type="ARBA" id="ARBA00004167"/>
    </source>
</evidence>
<protein>
    <submittedName>
        <fullName evidence="7">Translocation and assembly module TamB</fullName>
    </submittedName>
</protein>